<dbReference type="OrthoDB" id="2289134at2759"/>
<comment type="caution">
    <text evidence="1">The sequence shown here is derived from an EMBL/GenBank/DDBJ whole genome shotgun (WGS) entry which is preliminary data.</text>
</comment>
<keyword evidence="2" id="KW-1185">Reference proteome</keyword>
<dbReference type="GO" id="GO:0003676">
    <property type="term" value="F:nucleic acid binding"/>
    <property type="evidence" value="ECO:0007669"/>
    <property type="project" value="InterPro"/>
</dbReference>
<organism evidence="1 2">
    <name type="scientific">Mucor plumbeus</name>
    <dbReference type="NCBI Taxonomy" id="97098"/>
    <lineage>
        <taxon>Eukaryota</taxon>
        <taxon>Fungi</taxon>
        <taxon>Fungi incertae sedis</taxon>
        <taxon>Mucoromycota</taxon>
        <taxon>Mucoromycotina</taxon>
        <taxon>Mucoromycetes</taxon>
        <taxon>Mucorales</taxon>
        <taxon>Mucorineae</taxon>
        <taxon>Mucoraceae</taxon>
        <taxon>Mucor</taxon>
    </lineage>
</organism>
<proteinExistence type="predicted"/>
<dbReference type="InterPro" id="IPR036397">
    <property type="entry name" value="RNaseH_sf"/>
</dbReference>
<dbReference type="EMBL" id="JAEPRC010000457">
    <property type="protein sequence ID" value="KAG2196835.1"/>
    <property type="molecule type" value="Genomic_DNA"/>
</dbReference>
<dbReference type="AlphaFoldDB" id="A0A8H7UV54"/>
<protein>
    <recommendedName>
        <fullName evidence="3">Transposase</fullName>
    </recommendedName>
</protein>
<evidence type="ECO:0000313" key="2">
    <source>
        <dbReference type="Proteomes" id="UP000650833"/>
    </source>
</evidence>
<evidence type="ECO:0000313" key="1">
    <source>
        <dbReference type="EMBL" id="KAG2196835.1"/>
    </source>
</evidence>
<dbReference type="Gene3D" id="3.30.420.10">
    <property type="entry name" value="Ribonuclease H-like superfamily/Ribonuclease H"/>
    <property type="match status" value="1"/>
</dbReference>
<evidence type="ECO:0008006" key="3">
    <source>
        <dbReference type="Google" id="ProtNLM"/>
    </source>
</evidence>
<name>A0A8H7UV54_9FUNG</name>
<gene>
    <name evidence="1" type="ORF">INT46_005462</name>
</gene>
<dbReference type="Proteomes" id="UP000650833">
    <property type="component" value="Unassembled WGS sequence"/>
</dbReference>
<accession>A0A8H7UV54</accession>
<sequence>MQEAGVSKSTVYCIKYEIGQTFQRLKPGKPSSITETTKNTIKLKLRLGKLCTAEDTHKFLNNLGHPIGYEATRNLQHRLGFNCSIVILKKAAALEFRPSPDLNPIEHVWYQLKRRPNAYPTRSTTKEELEQRIATE</sequence>
<reference evidence="1" key="1">
    <citation type="submission" date="2020-12" db="EMBL/GenBank/DDBJ databases">
        <title>Metabolic potential, ecology and presence of endohyphal bacteria is reflected in genomic diversity of Mucoromycotina.</title>
        <authorList>
            <person name="Muszewska A."/>
            <person name="Okrasinska A."/>
            <person name="Steczkiewicz K."/>
            <person name="Drgas O."/>
            <person name="Orlowska M."/>
            <person name="Perlinska-Lenart U."/>
            <person name="Aleksandrzak-Piekarczyk T."/>
            <person name="Szatraj K."/>
            <person name="Zielenkiewicz U."/>
            <person name="Pilsyk S."/>
            <person name="Malc E."/>
            <person name="Mieczkowski P."/>
            <person name="Kruszewska J.S."/>
            <person name="Biernat P."/>
            <person name="Pawlowska J."/>
        </authorList>
    </citation>
    <scope>NUCLEOTIDE SEQUENCE</scope>
    <source>
        <strain evidence="1">CBS 226.32</strain>
    </source>
</reference>